<dbReference type="InterPro" id="IPR006091">
    <property type="entry name" value="Acyl-CoA_Oxase/DH_mid-dom"/>
</dbReference>
<dbReference type="Gene3D" id="1.20.140.10">
    <property type="entry name" value="Butyryl-CoA Dehydrogenase, subunit A, domain 3"/>
    <property type="match status" value="1"/>
</dbReference>
<dbReference type="AlphaFoldDB" id="A0A934IS50"/>
<dbReference type="Gene3D" id="1.10.540.10">
    <property type="entry name" value="Acyl-CoA dehydrogenase/oxidase, N-terminal domain"/>
    <property type="match status" value="1"/>
</dbReference>
<evidence type="ECO:0000313" key="10">
    <source>
        <dbReference type="EMBL" id="MBJ3777045.1"/>
    </source>
</evidence>
<dbReference type="InterPro" id="IPR009075">
    <property type="entry name" value="AcylCo_DH/oxidase_C"/>
</dbReference>
<comment type="similarity">
    <text evidence="2 6">Belongs to the acyl-CoA dehydrogenase family.</text>
</comment>
<keyword evidence="11" id="KW-1185">Reference proteome</keyword>
<evidence type="ECO:0000259" key="8">
    <source>
        <dbReference type="Pfam" id="PF02770"/>
    </source>
</evidence>
<sequence length="398" mass="43743">MDAVTTTHETETLAAYRARLADFLAASAPAHLYADSVAYRPASNAELADWERACWQAGFWGVTWPTAYGGHGLTMRHHLVANEEIGRLALPPSVNSIGKELVGPIILKAGSEAQKQEFLPRILSMDDIWCQGFSEPGAGSDLARLRTKAVKIDGGWRIDGQKTWTSYADRASHCLLLARTGTVEDRHKGLVLFAVPMTTPGIEARPIAQMTEAEGFCETFFSGVEVPDDALVGAEDGGWAAAVSVLSVERATNRMYRGMRFENELRHLIRTLKTAPSLAPRLEDGAVRVRLAALWRDMEVVKANARDVVERIMAGAEVGEYGSFIKLHWSEAHQRLGAFALELLSGARETDDPDVARARARFEAQYLEDRAATIYAGTSEIQLGIIADRILRLPRTSR</sequence>
<comment type="caution">
    <text evidence="10">The sequence shown here is derived from an EMBL/GenBank/DDBJ whole genome shotgun (WGS) entry which is preliminary data.</text>
</comment>
<evidence type="ECO:0000313" key="11">
    <source>
        <dbReference type="Proteomes" id="UP000609531"/>
    </source>
</evidence>
<gene>
    <name evidence="10" type="ORF">JCR33_15160</name>
</gene>
<evidence type="ECO:0000256" key="4">
    <source>
        <dbReference type="ARBA" id="ARBA00022827"/>
    </source>
</evidence>
<feature type="domain" description="Acyl-CoA dehydrogenase/oxidase N-terminal" evidence="9">
    <location>
        <begin position="11"/>
        <end position="125"/>
    </location>
</feature>
<dbReference type="Proteomes" id="UP000609531">
    <property type="component" value="Unassembled WGS sequence"/>
</dbReference>
<protein>
    <submittedName>
        <fullName evidence="10">Acyl-CoA dehydrogenase family protein</fullName>
    </submittedName>
</protein>
<dbReference type="GO" id="GO:0016627">
    <property type="term" value="F:oxidoreductase activity, acting on the CH-CH group of donors"/>
    <property type="evidence" value="ECO:0007669"/>
    <property type="project" value="InterPro"/>
</dbReference>
<evidence type="ECO:0000259" key="7">
    <source>
        <dbReference type="Pfam" id="PF00441"/>
    </source>
</evidence>
<dbReference type="InterPro" id="IPR046373">
    <property type="entry name" value="Acyl-CoA_Oxase/DH_mid-dom_sf"/>
</dbReference>
<dbReference type="InterPro" id="IPR013786">
    <property type="entry name" value="AcylCoA_DH/ox_N"/>
</dbReference>
<evidence type="ECO:0000256" key="5">
    <source>
        <dbReference type="ARBA" id="ARBA00023002"/>
    </source>
</evidence>
<dbReference type="SUPFAM" id="SSF56645">
    <property type="entry name" value="Acyl-CoA dehydrogenase NM domain-like"/>
    <property type="match status" value="1"/>
</dbReference>
<dbReference type="Pfam" id="PF00441">
    <property type="entry name" value="Acyl-CoA_dh_1"/>
    <property type="match status" value="1"/>
</dbReference>
<evidence type="ECO:0000256" key="3">
    <source>
        <dbReference type="ARBA" id="ARBA00022630"/>
    </source>
</evidence>
<evidence type="ECO:0000256" key="1">
    <source>
        <dbReference type="ARBA" id="ARBA00001974"/>
    </source>
</evidence>
<dbReference type="GO" id="GO:0050660">
    <property type="term" value="F:flavin adenine dinucleotide binding"/>
    <property type="evidence" value="ECO:0007669"/>
    <property type="project" value="InterPro"/>
</dbReference>
<organism evidence="10 11">
    <name type="scientific">Acuticoccus mangrovi</name>
    <dbReference type="NCBI Taxonomy" id="2796142"/>
    <lineage>
        <taxon>Bacteria</taxon>
        <taxon>Pseudomonadati</taxon>
        <taxon>Pseudomonadota</taxon>
        <taxon>Alphaproteobacteria</taxon>
        <taxon>Hyphomicrobiales</taxon>
        <taxon>Amorphaceae</taxon>
        <taxon>Acuticoccus</taxon>
    </lineage>
</organism>
<dbReference type="PANTHER" id="PTHR43292">
    <property type="entry name" value="ACYL-COA DEHYDROGENASE"/>
    <property type="match status" value="1"/>
</dbReference>
<keyword evidence="5 6" id="KW-0560">Oxidoreductase</keyword>
<dbReference type="InterPro" id="IPR052161">
    <property type="entry name" value="Mycobact_Acyl-CoA_DH"/>
</dbReference>
<proteinExistence type="inferred from homology"/>
<evidence type="ECO:0000259" key="9">
    <source>
        <dbReference type="Pfam" id="PF02771"/>
    </source>
</evidence>
<dbReference type="EMBL" id="JAEKJA010000012">
    <property type="protein sequence ID" value="MBJ3777045.1"/>
    <property type="molecule type" value="Genomic_DNA"/>
</dbReference>
<feature type="domain" description="Acyl-CoA oxidase/dehydrogenase middle" evidence="8">
    <location>
        <begin position="130"/>
        <end position="222"/>
    </location>
</feature>
<feature type="domain" description="Acyl-CoA dehydrogenase/oxidase C-terminal" evidence="7">
    <location>
        <begin position="237"/>
        <end position="391"/>
    </location>
</feature>
<accession>A0A934IS50</accession>
<dbReference type="GO" id="GO:0005886">
    <property type="term" value="C:plasma membrane"/>
    <property type="evidence" value="ECO:0007669"/>
    <property type="project" value="TreeGrafter"/>
</dbReference>
<dbReference type="InterPro" id="IPR036250">
    <property type="entry name" value="AcylCo_DH-like_C"/>
</dbReference>
<reference evidence="10" key="1">
    <citation type="submission" date="2020-12" db="EMBL/GenBank/DDBJ databases">
        <title>Bacterial taxonomy.</title>
        <authorList>
            <person name="Pan X."/>
        </authorList>
    </citation>
    <scope>NUCLEOTIDE SEQUENCE</scope>
    <source>
        <strain evidence="10">B2012</strain>
    </source>
</reference>
<dbReference type="PANTHER" id="PTHR43292:SF3">
    <property type="entry name" value="ACYL-COA DEHYDROGENASE FADE29"/>
    <property type="match status" value="1"/>
</dbReference>
<dbReference type="RefSeq" id="WP_198882945.1">
    <property type="nucleotide sequence ID" value="NZ_JAEKJA010000012.1"/>
</dbReference>
<dbReference type="InterPro" id="IPR037069">
    <property type="entry name" value="AcylCoA_DH/ox_N_sf"/>
</dbReference>
<dbReference type="Pfam" id="PF02770">
    <property type="entry name" value="Acyl-CoA_dh_M"/>
    <property type="match status" value="1"/>
</dbReference>
<evidence type="ECO:0000256" key="2">
    <source>
        <dbReference type="ARBA" id="ARBA00009347"/>
    </source>
</evidence>
<comment type="cofactor">
    <cofactor evidence="1 6">
        <name>FAD</name>
        <dbReference type="ChEBI" id="CHEBI:57692"/>
    </cofactor>
</comment>
<dbReference type="SUPFAM" id="SSF47203">
    <property type="entry name" value="Acyl-CoA dehydrogenase C-terminal domain-like"/>
    <property type="match status" value="1"/>
</dbReference>
<dbReference type="InterPro" id="IPR009100">
    <property type="entry name" value="AcylCoA_DH/oxidase_NM_dom_sf"/>
</dbReference>
<evidence type="ECO:0000256" key="6">
    <source>
        <dbReference type="RuleBase" id="RU362125"/>
    </source>
</evidence>
<dbReference type="Pfam" id="PF02771">
    <property type="entry name" value="Acyl-CoA_dh_N"/>
    <property type="match status" value="1"/>
</dbReference>
<keyword evidence="4 6" id="KW-0274">FAD</keyword>
<dbReference type="Gene3D" id="2.40.110.10">
    <property type="entry name" value="Butyryl-CoA Dehydrogenase, subunit A, domain 2"/>
    <property type="match status" value="1"/>
</dbReference>
<keyword evidence="3 6" id="KW-0285">Flavoprotein</keyword>
<name>A0A934IS50_9HYPH</name>